<organism evidence="1 2">
    <name type="scientific">Candidatus Sodalis endolongispinus</name>
    <dbReference type="NCBI Taxonomy" id="2812662"/>
    <lineage>
        <taxon>Bacteria</taxon>
        <taxon>Pseudomonadati</taxon>
        <taxon>Pseudomonadota</taxon>
        <taxon>Gammaproteobacteria</taxon>
        <taxon>Enterobacterales</taxon>
        <taxon>Bruguierivoracaceae</taxon>
        <taxon>Sodalis</taxon>
    </lineage>
</organism>
<comment type="caution">
    <text evidence="1">The sequence shown here is derived from an EMBL/GenBank/DDBJ whole genome shotgun (WGS) entry which is preliminary data.</text>
</comment>
<protein>
    <submittedName>
        <fullName evidence="1">Uncharacterized protein</fullName>
    </submittedName>
</protein>
<reference evidence="1 2" key="1">
    <citation type="journal article" date="2021" name="Genome Biol. Evol.">
        <title>The evolution of interdependence in a four-way mealybug symbiosis.</title>
        <authorList>
            <person name="Garber A.I."/>
            <person name="Kupper M."/>
            <person name="Laetsch D.R."/>
            <person name="Weldon S.R."/>
            <person name="Ladinsky M.S."/>
            <person name="Bjorkman P.J."/>
            <person name="McCutcheon J.P."/>
        </authorList>
    </citation>
    <scope>NUCLEOTIDE SEQUENCE [LARGE SCALE GENOMIC DNA]</scope>
    <source>
        <strain evidence="1">SOD</strain>
    </source>
</reference>
<accession>A0ABS5YE96</accession>
<name>A0ABS5YE96_9GAMM</name>
<sequence>MSSNDNQSPRPLRPAINVSGTMTSLGASIVVPEAIAAMTRILPQFVEMADL</sequence>
<proteinExistence type="predicted"/>
<keyword evidence="2" id="KW-1185">Reference proteome</keyword>
<evidence type="ECO:0000313" key="1">
    <source>
        <dbReference type="EMBL" id="MBT9432870.1"/>
    </source>
</evidence>
<dbReference type="EMBL" id="JAFJYC010000002">
    <property type="protein sequence ID" value="MBT9432870.1"/>
    <property type="molecule type" value="Genomic_DNA"/>
</dbReference>
<evidence type="ECO:0000313" key="2">
    <source>
        <dbReference type="Proteomes" id="UP000811282"/>
    </source>
</evidence>
<dbReference type="Proteomes" id="UP000811282">
    <property type="component" value="Unassembled WGS sequence"/>
</dbReference>
<gene>
    <name evidence="1" type="ORF">JZM24_13360</name>
</gene>
<dbReference type="RefSeq" id="WP_215670250.1">
    <property type="nucleotide sequence ID" value="NZ_JAFJYC010000002.1"/>
</dbReference>